<feature type="compositionally biased region" description="Polar residues" evidence="1">
    <location>
        <begin position="154"/>
        <end position="177"/>
    </location>
</feature>
<keyword evidence="3" id="KW-1185">Reference proteome</keyword>
<protein>
    <submittedName>
        <fullName evidence="2">Uncharacterized protein</fullName>
    </submittedName>
</protein>
<feature type="region of interest" description="Disordered" evidence="1">
    <location>
        <begin position="47"/>
        <end position="177"/>
    </location>
</feature>
<reference evidence="2" key="1">
    <citation type="submission" date="2020-05" db="EMBL/GenBank/DDBJ databases">
        <title>Phylogenomic resolution of chytrid fungi.</title>
        <authorList>
            <person name="Stajich J.E."/>
            <person name="Amses K."/>
            <person name="Simmons R."/>
            <person name="Seto K."/>
            <person name="Myers J."/>
            <person name="Bonds A."/>
            <person name="Quandt C.A."/>
            <person name="Barry K."/>
            <person name="Liu P."/>
            <person name="Grigoriev I."/>
            <person name="Longcore J.E."/>
            <person name="James T.Y."/>
        </authorList>
    </citation>
    <scope>NUCLEOTIDE SEQUENCE</scope>
    <source>
        <strain evidence="2">JEL0476</strain>
    </source>
</reference>
<feature type="compositionally biased region" description="Basic and acidic residues" evidence="1">
    <location>
        <begin position="133"/>
        <end position="148"/>
    </location>
</feature>
<comment type="caution">
    <text evidence="2">The sequence shown here is derived from an EMBL/GenBank/DDBJ whole genome shotgun (WGS) entry which is preliminary data.</text>
</comment>
<dbReference type="AlphaFoldDB" id="A0AAD5U0T0"/>
<proteinExistence type="predicted"/>
<evidence type="ECO:0000256" key="1">
    <source>
        <dbReference type="SAM" id="MobiDB-lite"/>
    </source>
</evidence>
<feature type="compositionally biased region" description="Acidic residues" evidence="1">
    <location>
        <begin position="47"/>
        <end position="76"/>
    </location>
</feature>
<evidence type="ECO:0000313" key="3">
    <source>
        <dbReference type="Proteomes" id="UP001211065"/>
    </source>
</evidence>
<feature type="compositionally biased region" description="Acidic residues" evidence="1">
    <location>
        <begin position="94"/>
        <end position="107"/>
    </location>
</feature>
<dbReference type="Proteomes" id="UP001211065">
    <property type="component" value="Unassembled WGS sequence"/>
</dbReference>
<organism evidence="2 3">
    <name type="scientific">Clydaea vesicula</name>
    <dbReference type="NCBI Taxonomy" id="447962"/>
    <lineage>
        <taxon>Eukaryota</taxon>
        <taxon>Fungi</taxon>
        <taxon>Fungi incertae sedis</taxon>
        <taxon>Chytridiomycota</taxon>
        <taxon>Chytridiomycota incertae sedis</taxon>
        <taxon>Chytridiomycetes</taxon>
        <taxon>Lobulomycetales</taxon>
        <taxon>Lobulomycetaceae</taxon>
        <taxon>Clydaea</taxon>
    </lineage>
</organism>
<name>A0AAD5U0T0_9FUNG</name>
<accession>A0AAD5U0T0</accession>
<dbReference type="EMBL" id="JADGJW010000498">
    <property type="protein sequence ID" value="KAJ3216098.1"/>
    <property type="molecule type" value="Genomic_DNA"/>
</dbReference>
<evidence type="ECO:0000313" key="2">
    <source>
        <dbReference type="EMBL" id="KAJ3216098.1"/>
    </source>
</evidence>
<feature type="compositionally biased region" description="Basic and acidic residues" evidence="1">
    <location>
        <begin position="77"/>
        <end position="93"/>
    </location>
</feature>
<gene>
    <name evidence="2" type="ORF">HK099_006012</name>
</gene>
<sequence length="236" mass="27060">MLKSILACEGGYWVYTPCTKNTSCKRHRNTVYCDHIKKKKQYDAWGYEDGEESDAENNDFDDEDWIAENDDFDDEMENGKEKNWRDTRKKWNSDENEDSDNEFEEWEFERPGNDNENEDPEEIENGTAEEENVDPKPKSDSSEPEKPNEGVLAKTTQTSKPTDVKTESTPIASTTNSDVDFCINPPVSKVPSYTATLQKCFKVCCSMELNPGLKNSCNRQCQILDDAAFRAQVWGQ</sequence>
<feature type="compositionally biased region" description="Acidic residues" evidence="1">
    <location>
        <begin position="115"/>
        <end position="132"/>
    </location>
</feature>